<evidence type="ECO:0000256" key="2">
    <source>
        <dbReference type="ARBA" id="ARBA00022475"/>
    </source>
</evidence>
<feature type="transmembrane region" description="Helical" evidence="6">
    <location>
        <begin position="192"/>
        <end position="213"/>
    </location>
</feature>
<comment type="subcellular location">
    <subcellularLocation>
        <location evidence="1">Cell membrane</location>
        <topology evidence="1">Multi-pass membrane protein</topology>
    </subcellularLocation>
</comment>
<feature type="transmembrane region" description="Helical" evidence="6">
    <location>
        <begin position="163"/>
        <end position="185"/>
    </location>
</feature>
<dbReference type="RefSeq" id="WP_046714946.1">
    <property type="nucleotide sequence ID" value="NZ_BJXR01000027.1"/>
</dbReference>
<dbReference type="EMBL" id="FOIB01000006">
    <property type="protein sequence ID" value="SEU22621.1"/>
    <property type="molecule type" value="Genomic_DNA"/>
</dbReference>
<accession>A0A511T1W0</accession>
<evidence type="ECO:0000256" key="6">
    <source>
        <dbReference type="SAM" id="Phobius"/>
    </source>
</evidence>
<evidence type="ECO:0000256" key="4">
    <source>
        <dbReference type="ARBA" id="ARBA00022989"/>
    </source>
</evidence>
<dbReference type="InterPro" id="IPR051449">
    <property type="entry name" value="ABC-2_transporter_component"/>
</dbReference>
<evidence type="ECO:0000256" key="3">
    <source>
        <dbReference type="ARBA" id="ARBA00022692"/>
    </source>
</evidence>
<gene>
    <name evidence="8" type="ORF">MFU01_31860</name>
    <name evidence="9" type="ORF">SAMN05443572_106426</name>
</gene>
<feature type="transmembrane region" description="Helical" evidence="6">
    <location>
        <begin position="233"/>
        <end position="256"/>
    </location>
</feature>
<name>A0A511T1W0_MYXFU</name>
<proteinExistence type="predicted"/>
<sequence length="268" mass="29723">MRIALAIARKELSLYFTTPWAYGVFTAMVALSSFFFVGLLERFQQVQEMARRTNWSQLPEDFTAYRNLTDGVVVQLWGIVIIITLFVAPFLSMRLFAEEKRNKTFELLMTAPVRPIEIVLGKYLGGVGIICATLGLTLVFPVVLSAFGKADSGTALEWSTVMLGYGGILLWGATCMAVGMFISALTESQMLAAFLTFAVLLPWMLLSGVAQGAEEPARSVLMYLSFDAQLQNLLKGILDVKSFVFFASVIVFSLVLTHRTVEARRWVS</sequence>
<comment type="caution">
    <text evidence="8">The sequence shown here is derived from an EMBL/GenBank/DDBJ whole genome shotgun (WGS) entry which is preliminary data.</text>
</comment>
<dbReference type="PANTHER" id="PTHR30294:SF29">
    <property type="entry name" value="MULTIDRUG ABC TRANSPORTER PERMEASE YBHS-RELATED"/>
    <property type="match status" value="1"/>
</dbReference>
<evidence type="ECO:0000256" key="1">
    <source>
        <dbReference type="ARBA" id="ARBA00004651"/>
    </source>
</evidence>
<evidence type="ECO:0000313" key="9">
    <source>
        <dbReference type="EMBL" id="SEU22621.1"/>
    </source>
</evidence>
<evidence type="ECO:0000256" key="5">
    <source>
        <dbReference type="ARBA" id="ARBA00023136"/>
    </source>
</evidence>
<keyword evidence="5 6" id="KW-0472">Membrane</keyword>
<evidence type="ECO:0000259" key="7">
    <source>
        <dbReference type="Pfam" id="PF12698"/>
    </source>
</evidence>
<feature type="transmembrane region" description="Helical" evidence="6">
    <location>
        <begin position="76"/>
        <end position="97"/>
    </location>
</feature>
<dbReference type="Pfam" id="PF12698">
    <property type="entry name" value="ABC2_membrane_3"/>
    <property type="match status" value="1"/>
</dbReference>
<dbReference type="Proteomes" id="UP000183760">
    <property type="component" value="Unassembled WGS sequence"/>
</dbReference>
<protein>
    <submittedName>
        <fullName evidence="9">ABC-2 type transport system permease protein</fullName>
    </submittedName>
</protein>
<feature type="domain" description="ABC-2 type transporter transmembrane" evidence="7">
    <location>
        <begin position="55"/>
        <end position="224"/>
    </location>
</feature>
<evidence type="ECO:0000313" key="8">
    <source>
        <dbReference type="EMBL" id="GEN08149.1"/>
    </source>
</evidence>
<organism evidence="8 11">
    <name type="scientific">Myxococcus fulvus</name>
    <dbReference type="NCBI Taxonomy" id="33"/>
    <lineage>
        <taxon>Bacteria</taxon>
        <taxon>Pseudomonadati</taxon>
        <taxon>Myxococcota</taxon>
        <taxon>Myxococcia</taxon>
        <taxon>Myxococcales</taxon>
        <taxon>Cystobacterineae</taxon>
        <taxon>Myxococcaceae</taxon>
        <taxon>Myxococcus</taxon>
    </lineage>
</organism>
<dbReference type="AlphaFoldDB" id="A0A511T1W0"/>
<keyword evidence="3 6" id="KW-0812">Transmembrane</keyword>
<reference evidence="8 11" key="2">
    <citation type="submission" date="2019-07" db="EMBL/GenBank/DDBJ databases">
        <title>Whole genome shotgun sequence of Myxococcus fulvus NBRC 100333.</title>
        <authorList>
            <person name="Hosoyama A."/>
            <person name="Uohara A."/>
            <person name="Ohji S."/>
            <person name="Ichikawa N."/>
        </authorList>
    </citation>
    <scope>NUCLEOTIDE SEQUENCE [LARGE SCALE GENOMIC DNA]</scope>
    <source>
        <strain evidence="8 11">NBRC 100333</strain>
    </source>
</reference>
<keyword evidence="4 6" id="KW-1133">Transmembrane helix</keyword>
<dbReference type="STRING" id="1334629.MFUL124B02_29235"/>
<feature type="transmembrane region" description="Helical" evidence="6">
    <location>
        <begin position="118"/>
        <end position="143"/>
    </location>
</feature>
<evidence type="ECO:0000313" key="10">
    <source>
        <dbReference type="Proteomes" id="UP000183760"/>
    </source>
</evidence>
<dbReference type="EMBL" id="BJXR01000027">
    <property type="protein sequence ID" value="GEN08149.1"/>
    <property type="molecule type" value="Genomic_DNA"/>
</dbReference>
<dbReference type="GO" id="GO:0140359">
    <property type="term" value="F:ABC-type transporter activity"/>
    <property type="evidence" value="ECO:0007669"/>
    <property type="project" value="InterPro"/>
</dbReference>
<dbReference type="PANTHER" id="PTHR30294">
    <property type="entry name" value="MEMBRANE COMPONENT OF ABC TRANSPORTER YHHJ-RELATED"/>
    <property type="match status" value="1"/>
</dbReference>
<dbReference type="OrthoDB" id="9794512at2"/>
<feature type="transmembrane region" description="Helical" evidence="6">
    <location>
        <begin position="20"/>
        <end position="40"/>
    </location>
</feature>
<evidence type="ECO:0000313" key="11">
    <source>
        <dbReference type="Proteomes" id="UP000321514"/>
    </source>
</evidence>
<dbReference type="Proteomes" id="UP000321514">
    <property type="component" value="Unassembled WGS sequence"/>
</dbReference>
<keyword evidence="10" id="KW-1185">Reference proteome</keyword>
<keyword evidence="2" id="KW-1003">Cell membrane</keyword>
<reference evidence="9 10" key="1">
    <citation type="submission" date="2016-10" db="EMBL/GenBank/DDBJ databases">
        <authorList>
            <person name="Varghese N."/>
            <person name="Submissions S."/>
        </authorList>
    </citation>
    <scope>NUCLEOTIDE SEQUENCE [LARGE SCALE GENOMIC DNA]</scope>
    <source>
        <strain evidence="9 10">DSM 16525</strain>
    </source>
</reference>
<dbReference type="GO" id="GO:0005886">
    <property type="term" value="C:plasma membrane"/>
    <property type="evidence" value="ECO:0007669"/>
    <property type="project" value="UniProtKB-SubCell"/>
</dbReference>
<dbReference type="InterPro" id="IPR013525">
    <property type="entry name" value="ABC2_TM"/>
</dbReference>